<dbReference type="AlphaFoldDB" id="A0A1C4BKZ1"/>
<keyword evidence="1" id="KW-1133">Transmembrane helix</keyword>
<dbReference type="Gene3D" id="3.55.50.30">
    <property type="match status" value="1"/>
</dbReference>
<gene>
    <name evidence="4" type="ORF">GA0116948_103144</name>
</gene>
<protein>
    <submittedName>
        <fullName evidence="4">FecR family protein</fullName>
    </submittedName>
</protein>
<name>A0A1C4BKZ1_9BACT</name>
<dbReference type="EMBL" id="FMAR01000003">
    <property type="protein sequence ID" value="SCC07404.1"/>
    <property type="molecule type" value="Genomic_DNA"/>
</dbReference>
<dbReference type="InterPro" id="IPR012373">
    <property type="entry name" value="Ferrdict_sens_TM"/>
</dbReference>
<organism evidence="4 5">
    <name type="scientific">Chitinophaga costaii</name>
    <dbReference type="NCBI Taxonomy" id="1335309"/>
    <lineage>
        <taxon>Bacteria</taxon>
        <taxon>Pseudomonadati</taxon>
        <taxon>Bacteroidota</taxon>
        <taxon>Chitinophagia</taxon>
        <taxon>Chitinophagales</taxon>
        <taxon>Chitinophagaceae</taxon>
        <taxon>Chitinophaga</taxon>
    </lineage>
</organism>
<dbReference type="OrthoDB" id="1099963at2"/>
<evidence type="ECO:0000313" key="4">
    <source>
        <dbReference type="EMBL" id="SCC07404.1"/>
    </source>
</evidence>
<dbReference type="Proteomes" id="UP000242818">
    <property type="component" value="Unassembled WGS sequence"/>
</dbReference>
<dbReference type="STRING" id="1335309.GA0116948_103144"/>
<dbReference type="GO" id="GO:0016989">
    <property type="term" value="F:sigma factor antagonist activity"/>
    <property type="evidence" value="ECO:0007669"/>
    <property type="project" value="TreeGrafter"/>
</dbReference>
<keyword evidence="1" id="KW-0812">Transmembrane</keyword>
<evidence type="ECO:0000259" key="2">
    <source>
        <dbReference type="Pfam" id="PF04773"/>
    </source>
</evidence>
<dbReference type="Gene3D" id="2.60.120.1440">
    <property type="match status" value="1"/>
</dbReference>
<dbReference type="RefSeq" id="WP_089710043.1">
    <property type="nucleotide sequence ID" value="NZ_FMAR01000003.1"/>
</dbReference>
<dbReference type="PANTHER" id="PTHR30273:SF2">
    <property type="entry name" value="PROTEIN FECR"/>
    <property type="match status" value="1"/>
</dbReference>
<evidence type="ECO:0000256" key="1">
    <source>
        <dbReference type="SAM" id="Phobius"/>
    </source>
</evidence>
<proteinExistence type="predicted"/>
<feature type="domain" description="FecR protein" evidence="2">
    <location>
        <begin position="178"/>
        <end position="276"/>
    </location>
</feature>
<evidence type="ECO:0000259" key="3">
    <source>
        <dbReference type="Pfam" id="PF16344"/>
    </source>
</evidence>
<keyword evidence="1" id="KW-0472">Membrane</keyword>
<accession>A0A1C4BKZ1</accession>
<feature type="domain" description="Protein FecR C-terminal" evidence="3">
    <location>
        <begin position="318"/>
        <end position="386"/>
    </location>
</feature>
<keyword evidence="5" id="KW-1185">Reference proteome</keyword>
<dbReference type="PANTHER" id="PTHR30273">
    <property type="entry name" value="PERIPLASMIC SIGNAL SENSOR AND SIGMA FACTOR ACTIVATOR FECR-RELATED"/>
    <property type="match status" value="1"/>
</dbReference>
<evidence type="ECO:0000313" key="5">
    <source>
        <dbReference type="Proteomes" id="UP000242818"/>
    </source>
</evidence>
<dbReference type="Pfam" id="PF04773">
    <property type="entry name" value="FecR"/>
    <property type="match status" value="1"/>
</dbReference>
<reference evidence="4 5" key="1">
    <citation type="submission" date="2016-08" db="EMBL/GenBank/DDBJ databases">
        <authorList>
            <person name="Seilhamer J.J."/>
        </authorList>
    </citation>
    <scope>NUCLEOTIDE SEQUENCE [LARGE SCALE GENOMIC DNA]</scope>
    <source>
        <strain evidence="4 5">A37T2</strain>
    </source>
</reference>
<sequence>MTIADFRELLNKYKQNRITPEELQRLQSAVEAGFHRELIEDDILESLHGMQIAQSWSTTEAAKVLQHILQAPPVSLRIYRTWYLAATLIGAALLVGSLVYLGIHHAPTVTARQEAAAHKSISPGSNKALLTLSDGSTILLDSAHTGTLGQQGSAHVTNNGQSLAYNATGSSEAVLYNTVATPRGGQYQLTLADGSKVWLNAASSIRFPTAFTGTERNVEISGEAYFQVAANAHQPFHVAVAGRPDVQVNVLGTSFNVMAYADEKTITTTLETGAVQVLHNHHAQRLQPGYHANLDSHADQFTIAPADMEETLAWKEGKFRFRDTNIQTIMRQIARWYDVDVQYRGDVSNLAFTGLISRRENAPALLRILEATHRVHFEITQNIITVIAVNPS</sequence>
<feature type="transmembrane region" description="Helical" evidence="1">
    <location>
        <begin position="82"/>
        <end position="103"/>
    </location>
</feature>
<dbReference type="InterPro" id="IPR006860">
    <property type="entry name" value="FecR"/>
</dbReference>
<dbReference type="InterPro" id="IPR032508">
    <property type="entry name" value="FecR_C"/>
</dbReference>
<dbReference type="Pfam" id="PF16344">
    <property type="entry name" value="FecR_C"/>
    <property type="match status" value="1"/>
</dbReference>